<dbReference type="PANTHER" id="PTHR13774">
    <property type="entry name" value="PHENAZINE BIOSYNTHESIS PROTEIN"/>
    <property type="match status" value="1"/>
</dbReference>
<protein>
    <recommendedName>
        <fullName evidence="5">Phenazine biosynthesis-like domain-containing protein</fullName>
    </recommendedName>
</protein>
<dbReference type="GO" id="GO:0016853">
    <property type="term" value="F:isomerase activity"/>
    <property type="evidence" value="ECO:0007669"/>
    <property type="project" value="UniProtKB-KW"/>
</dbReference>
<keyword evidence="4" id="KW-1185">Reference proteome</keyword>
<dbReference type="Pfam" id="PF02567">
    <property type="entry name" value="PhzC-PhzF"/>
    <property type="match status" value="2"/>
</dbReference>
<accession>A0A2V0P0Y8</accession>
<gene>
    <name evidence="3" type="ORF">Rsub_06261</name>
</gene>
<evidence type="ECO:0008006" key="5">
    <source>
        <dbReference type="Google" id="ProtNLM"/>
    </source>
</evidence>
<dbReference type="InParanoid" id="A0A2V0P0Y8"/>
<dbReference type="STRING" id="307507.A0A2V0P0Y8"/>
<dbReference type="OrthoDB" id="75169at2759"/>
<proteinExistence type="inferred from homology"/>
<evidence type="ECO:0000256" key="2">
    <source>
        <dbReference type="ARBA" id="ARBA00023235"/>
    </source>
</evidence>
<dbReference type="AlphaFoldDB" id="A0A2V0P0Y8"/>
<name>A0A2V0P0Y8_9CHLO</name>
<sequence length="351" mass="34620">MAGSGSSGDLPLFLIDAFAAAPFAGNPAAVVLELRDGLLDDSTRQRIAAEMNQSETAFVSVPTAGVDENGGGDPLARFRAGGAFGLRWFTPTTEVPLCGHATLAAAHVLFSELGNASEAIHFDTLSGRLTVRRQQPAAAAAAGGGGSPAGAGGRALLRLDFPSLPPSLAALPPGLRPEAGGDGGLEALIRVATGGLGAEAVAYSPPVKYLLLLLPKGTPRAALEALAPDPSALAAAAPGGGALVSGVIVAAEGGGAGLDFVSRFFAPWMGINEDPVTGSAHCVLAPFFAERLGKTDMAAFQCSPRGGAVWVRLETAAAGAPRVCVSGGAVTTVRGGLALPAGSGSAAGAAS</sequence>
<dbReference type="EMBL" id="BDRX01000042">
    <property type="protein sequence ID" value="GBF93541.1"/>
    <property type="molecule type" value="Genomic_DNA"/>
</dbReference>
<dbReference type="SUPFAM" id="SSF54506">
    <property type="entry name" value="Diaminopimelate epimerase-like"/>
    <property type="match status" value="1"/>
</dbReference>
<comment type="similarity">
    <text evidence="1">Belongs to the PhzF family.</text>
</comment>
<keyword evidence="2" id="KW-0413">Isomerase</keyword>
<dbReference type="Gene3D" id="3.10.310.10">
    <property type="entry name" value="Diaminopimelate Epimerase, Chain A, domain 1"/>
    <property type="match status" value="2"/>
</dbReference>
<evidence type="ECO:0000256" key="1">
    <source>
        <dbReference type="ARBA" id="ARBA00008270"/>
    </source>
</evidence>
<dbReference type="GO" id="GO:0005737">
    <property type="term" value="C:cytoplasm"/>
    <property type="evidence" value="ECO:0007669"/>
    <property type="project" value="TreeGrafter"/>
</dbReference>
<reference evidence="3 4" key="1">
    <citation type="journal article" date="2018" name="Sci. Rep.">
        <title>Raphidocelis subcapitata (=Pseudokirchneriella subcapitata) provides an insight into genome evolution and environmental adaptations in the Sphaeropleales.</title>
        <authorList>
            <person name="Suzuki S."/>
            <person name="Yamaguchi H."/>
            <person name="Nakajima N."/>
            <person name="Kawachi M."/>
        </authorList>
    </citation>
    <scope>NUCLEOTIDE SEQUENCE [LARGE SCALE GENOMIC DNA]</scope>
    <source>
        <strain evidence="3 4">NIES-35</strain>
    </source>
</reference>
<dbReference type="InterPro" id="IPR003719">
    <property type="entry name" value="Phenazine_PhzF-like"/>
</dbReference>
<comment type="caution">
    <text evidence="3">The sequence shown here is derived from an EMBL/GenBank/DDBJ whole genome shotgun (WGS) entry which is preliminary data.</text>
</comment>
<evidence type="ECO:0000313" key="3">
    <source>
        <dbReference type="EMBL" id="GBF93541.1"/>
    </source>
</evidence>
<dbReference type="FunCoup" id="A0A2V0P0Y8">
    <property type="interactions" value="509"/>
</dbReference>
<dbReference type="Proteomes" id="UP000247498">
    <property type="component" value="Unassembled WGS sequence"/>
</dbReference>
<evidence type="ECO:0000313" key="4">
    <source>
        <dbReference type="Proteomes" id="UP000247498"/>
    </source>
</evidence>
<organism evidence="3 4">
    <name type="scientific">Raphidocelis subcapitata</name>
    <dbReference type="NCBI Taxonomy" id="307507"/>
    <lineage>
        <taxon>Eukaryota</taxon>
        <taxon>Viridiplantae</taxon>
        <taxon>Chlorophyta</taxon>
        <taxon>core chlorophytes</taxon>
        <taxon>Chlorophyceae</taxon>
        <taxon>CS clade</taxon>
        <taxon>Sphaeropleales</taxon>
        <taxon>Selenastraceae</taxon>
        <taxon>Raphidocelis</taxon>
    </lineage>
</organism>
<dbReference type="PANTHER" id="PTHR13774:SF17">
    <property type="entry name" value="PHENAZINE BIOSYNTHESIS-LIKE DOMAIN-CONTAINING PROTEIN"/>
    <property type="match status" value="1"/>
</dbReference>